<accession>A0A430B645</accession>
<organism evidence="1 2">
    <name type="scientific">Vagococcus elongatus</name>
    <dbReference type="NCBI Taxonomy" id="180344"/>
    <lineage>
        <taxon>Bacteria</taxon>
        <taxon>Bacillati</taxon>
        <taxon>Bacillota</taxon>
        <taxon>Bacilli</taxon>
        <taxon>Lactobacillales</taxon>
        <taxon>Enterococcaceae</taxon>
        <taxon>Vagococcus</taxon>
    </lineage>
</organism>
<dbReference type="EMBL" id="NGKA01000001">
    <property type="protein sequence ID" value="RSU15774.1"/>
    <property type="molecule type" value="Genomic_DNA"/>
</dbReference>
<proteinExistence type="predicted"/>
<dbReference type="InterPro" id="IPR038056">
    <property type="entry name" value="YjbR-like_sf"/>
</dbReference>
<sequence>MKHKEKDSCAILEDLKESLSEWPGANVYYRKDWECDYFNVTGKFFCLSMDNPLHGPIVTIKGLPADNELLREQYEFVIPGYHVNKTHWNSIKLSESTFSLEELRALLKHSYELVVAGLSKKVRQELSDREVGREK</sequence>
<dbReference type="AlphaFoldDB" id="A0A430B645"/>
<dbReference type="InterPro" id="IPR058532">
    <property type="entry name" value="YjbR/MT2646/Rv2570-like"/>
</dbReference>
<dbReference type="InterPro" id="IPR007351">
    <property type="entry name" value="YjbR"/>
</dbReference>
<dbReference type="PANTHER" id="PTHR35145">
    <property type="entry name" value="CYTOPLASMIC PROTEIN-RELATED"/>
    <property type="match status" value="1"/>
</dbReference>
<name>A0A430B645_9ENTE</name>
<keyword evidence="2" id="KW-1185">Reference proteome</keyword>
<evidence type="ECO:0000313" key="1">
    <source>
        <dbReference type="EMBL" id="RSU15774.1"/>
    </source>
</evidence>
<gene>
    <name evidence="1" type="ORF">CBF29_01135</name>
</gene>
<dbReference type="Proteomes" id="UP000287605">
    <property type="component" value="Unassembled WGS sequence"/>
</dbReference>
<evidence type="ECO:0000313" key="2">
    <source>
        <dbReference type="Proteomes" id="UP000287605"/>
    </source>
</evidence>
<reference evidence="1 2" key="1">
    <citation type="submission" date="2017-05" db="EMBL/GenBank/DDBJ databases">
        <title>Vagococcus spp. assemblies.</title>
        <authorList>
            <person name="Gulvik C.A."/>
        </authorList>
    </citation>
    <scope>NUCLEOTIDE SEQUENCE [LARGE SCALE GENOMIC DNA]</scope>
    <source>
        <strain evidence="1 2">CCUG 51432</strain>
    </source>
</reference>
<comment type="caution">
    <text evidence="1">The sequence shown here is derived from an EMBL/GenBank/DDBJ whole genome shotgun (WGS) entry which is preliminary data.</text>
</comment>
<dbReference type="PANTHER" id="PTHR35145:SF1">
    <property type="entry name" value="CYTOPLASMIC PROTEIN"/>
    <property type="match status" value="1"/>
</dbReference>
<dbReference type="Gene3D" id="3.90.1150.30">
    <property type="match status" value="1"/>
</dbReference>
<dbReference type="OrthoDB" id="9789813at2"/>
<evidence type="ECO:0008006" key="3">
    <source>
        <dbReference type="Google" id="ProtNLM"/>
    </source>
</evidence>
<dbReference type="Pfam" id="PF04237">
    <property type="entry name" value="YjbR"/>
    <property type="match status" value="1"/>
</dbReference>
<dbReference type="SUPFAM" id="SSF142906">
    <property type="entry name" value="YjbR-like"/>
    <property type="match status" value="1"/>
</dbReference>
<protein>
    <recommendedName>
        <fullName evidence="3">DNA-binding protein</fullName>
    </recommendedName>
</protein>